<keyword evidence="3 4" id="KW-0964">Secreted</keyword>
<sequence>MAKGALYIYMMFALALTSCALAGRVLNDHPAAPPVETDPLPGPTDPPVDPEVVPVPAPTAALPLPSNAAGAAGVAPAAGVGATANVGAGDSPLTFFMHDILGTSSQTSALMVTGVVASADGLASGNNVVPYDSLVQSNGNAVNGGYKNTIPSVNGSGGGDTPQTQNLLLGMTTVVDEELAGGHELGAAAVGRAQGFYVASSQDGSSKTVVLTAMFGGEVHGDTLSFFGVHQLAAPESRIAVIGGTGKYETAKGFAAIRTLHPGDQHAADGVEGLLQFDIHLS</sequence>
<evidence type="ECO:0000313" key="6">
    <source>
        <dbReference type="Proteomes" id="UP000019116"/>
    </source>
</evidence>
<evidence type="ECO:0000256" key="3">
    <source>
        <dbReference type="ARBA" id="ARBA00022525"/>
    </source>
</evidence>
<dbReference type="GO" id="GO:0009699">
    <property type="term" value="P:phenylpropanoid biosynthetic process"/>
    <property type="evidence" value="ECO:0007669"/>
    <property type="project" value="UniProtKB-ARBA"/>
</dbReference>
<dbReference type="OrthoDB" id="1921494at2759"/>
<dbReference type="Gramene" id="TraesJAG4A03G02045960.1">
    <property type="protein sequence ID" value="TraesJAG4A03G02045960.1.CDS1"/>
    <property type="gene ID" value="TraesJAG4A03G02045960"/>
</dbReference>
<dbReference type="PANTHER" id="PTHR46215:SF15">
    <property type="entry name" value="DIRIGENT PROTEIN 24"/>
    <property type="match status" value="1"/>
</dbReference>
<keyword evidence="4" id="KW-0052">Apoplast</keyword>
<organism evidence="5">
    <name type="scientific">Triticum aestivum</name>
    <name type="common">Wheat</name>
    <dbReference type="NCBI Taxonomy" id="4565"/>
    <lineage>
        <taxon>Eukaryota</taxon>
        <taxon>Viridiplantae</taxon>
        <taxon>Streptophyta</taxon>
        <taxon>Embryophyta</taxon>
        <taxon>Tracheophyta</taxon>
        <taxon>Spermatophyta</taxon>
        <taxon>Magnoliopsida</taxon>
        <taxon>Liliopsida</taxon>
        <taxon>Poales</taxon>
        <taxon>Poaceae</taxon>
        <taxon>BOP clade</taxon>
        <taxon>Pooideae</taxon>
        <taxon>Triticodae</taxon>
        <taxon>Triticeae</taxon>
        <taxon>Triticinae</taxon>
        <taxon>Triticum</taxon>
    </lineage>
</organism>
<comment type="subunit">
    <text evidence="2 4">Homodimer.</text>
</comment>
<dbReference type="RefSeq" id="XP_044363061.1">
    <property type="nucleotide sequence ID" value="XM_044507126.1"/>
</dbReference>
<dbReference type="Gramene" id="TraesMAC4A03G02038290.1">
    <property type="protein sequence ID" value="TraesMAC4A03G02038290.1.CDS1"/>
    <property type="gene ID" value="TraesMAC4A03G02038290"/>
</dbReference>
<dbReference type="SMR" id="A0A3B6HQ33"/>
<name>A0A3B6HQ33_WHEAT</name>
<feature type="chain" id="PRO_5043076061" description="Dirigent protein" evidence="4">
    <location>
        <begin position="23"/>
        <end position="282"/>
    </location>
</feature>
<dbReference type="EnsemblPlants" id="TraesCS4A02G102000.1">
    <property type="protein sequence ID" value="TraesCS4A02G102000.1.cds1"/>
    <property type="gene ID" value="TraesCS4A02G102000"/>
</dbReference>
<dbReference type="PANTHER" id="PTHR46215">
    <property type="entry name" value="DIRIGENT PROTEIN 24-RELATED"/>
    <property type="match status" value="1"/>
</dbReference>
<dbReference type="Gramene" id="TraesWEE_scaffold_015646_01G000200.1">
    <property type="protein sequence ID" value="TraesWEE_scaffold_015646_01G000200.1"/>
    <property type="gene ID" value="TraesWEE_scaffold_015646_01G000200"/>
</dbReference>
<feature type="signal peptide" evidence="4">
    <location>
        <begin position="1"/>
        <end position="22"/>
    </location>
</feature>
<evidence type="ECO:0000313" key="5">
    <source>
        <dbReference type="EnsemblPlants" id="TraesCS4A02G102000.1.cds1"/>
    </source>
</evidence>
<comment type="function">
    <text evidence="4">Dirigent proteins impart stereoselectivity on the phenoxy radical-coupling reaction, yielding optically active lignans from two molecules of coniferyl alcohol in the biosynthesis of lignans, flavonolignans, and alkaloids and thus plays a central role in plant secondary metabolism.</text>
</comment>
<dbReference type="Gramene" id="TraesCS4A02G102000.1">
    <property type="protein sequence ID" value="TraesCS4A02G102000.1.cds1"/>
    <property type="gene ID" value="TraesCS4A02G102000"/>
</dbReference>
<evidence type="ECO:0000256" key="1">
    <source>
        <dbReference type="ARBA" id="ARBA00010746"/>
    </source>
</evidence>
<dbReference type="AlphaFoldDB" id="A0A3B6HQ33"/>
<dbReference type="InterPro" id="IPR004265">
    <property type="entry name" value="Dirigent"/>
</dbReference>
<keyword evidence="4" id="KW-0732">Signal</keyword>
<evidence type="ECO:0000256" key="2">
    <source>
        <dbReference type="ARBA" id="ARBA00011738"/>
    </source>
</evidence>
<dbReference type="Pfam" id="PF03018">
    <property type="entry name" value="Dirigent"/>
    <property type="match status" value="1"/>
</dbReference>
<keyword evidence="6" id="KW-1185">Reference proteome</keyword>
<dbReference type="Proteomes" id="UP000019116">
    <property type="component" value="Chromosome 4A"/>
</dbReference>
<dbReference type="Gramene" id="TraesLAC4A03G01992400.1">
    <property type="protein sequence ID" value="TraesLAC4A03G01992400.1.CDS1"/>
    <property type="gene ID" value="TraesLAC4A03G01992400"/>
</dbReference>
<dbReference type="InterPro" id="IPR044859">
    <property type="entry name" value="Allene_oxi_cyc_Dirigent"/>
</dbReference>
<dbReference type="Gramene" id="TraesCS4A03G0209500.1">
    <property type="protein sequence ID" value="TraesCS4A03G0209500.1.CDS1"/>
    <property type="gene ID" value="TraesCS4A03G0209500"/>
</dbReference>
<comment type="similarity">
    <text evidence="1 4">Belongs to the plant dirigent protein family.</text>
</comment>
<dbReference type="GO" id="GO:0048046">
    <property type="term" value="C:apoplast"/>
    <property type="evidence" value="ECO:0007669"/>
    <property type="project" value="UniProtKB-SubCell"/>
</dbReference>
<dbReference type="Gene3D" id="2.40.480.10">
    <property type="entry name" value="Allene oxide cyclase-like"/>
    <property type="match status" value="1"/>
</dbReference>
<comment type="subcellular location">
    <subcellularLocation>
        <location evidence="4">Secreted</location>
        <location evidence="4">Extracellular space</location>
        <location evidence="4">Apoplast</location>
    </subcellularLocation>
</comment>
<dbReference type="Gramene" id="TraesNOR4A03G02065540.1">
    <property type="protein sequence ID" value="TraesNOR4A03G02065540.1.CDS1"/>
    <property type="gene ID" value="TraesNOR4A03G02065540"/>
</dbReference>
<dbReference type="OMA" id="AHHITIL"/>
<dbReference type="PROSITE" id="PS51257">
    <property type="entry name" value="PROKAR_LIPOPROTEIN"/>
    <property type="match status" value="1"/>
</dbReference>
<reference evidence="5" key="2">
    <citation type="submission" date="2018-10" db="UniProtKB">
        <authorList>
            <consortium name="EnsemblPlants"/>
        </authorList>
    </citation>
    <scope>IDENTIFICATION</scope>
</reference>
<accession>A0A3B6HQ33</accession>
<dbReference type="STRING" id="4565.A0A3B6HQ33"/>
<proteinExistence type="inferred from homology"/>
<gene>
    <name evidence="5" type="primary">LOC123085491</name>
</gene>
<evidence type="ECO:0000256" key="4">
    <source>
        <dbReference type="RuleBase" id="RU363099"/>
    </source>
</evidence>
<reference evidence="5" key="1">
    <citation type="submission" date="2018-08" db="EMBL/GenBank/DDBJ databases">
        <authorList>
            <person name="Rossello M."/>
        </authorList>
    </citation>
    <scope>NUCLEOTIDE SEQUENCE [LARGE SCALE GENOMIC DNA]</scope>
    <source>
        <strain evidence="5">cv. Chinese Spring</strain>
    </source>
</reference>
<dbReference type="GeneID" id="123085491"/>
<protein>
    <recommendedName>
        <fullName evidence="4">Dirigent protein</fullName>
    </recommendedName>
</protein>